<dbReference type="PANTHER" id="PTHR24305:SF29">
    <property type="entry name" value="BENZOATE-PARA-HYDROXYLASE"/>
    <property type="match status" value="1"/>
</dbReference>
<gene>
    <name evidence="9" type="ORF">BDV30DRAFT_247768</name>
</gene>
<comment type="cofactor">
    <cofactor evidence="1">
        <name>heme</name>
        <dbReference type="ChEBI" id="CHEBI:30413"/>
    </cofactor>
</comment>
<comment type="similarity">
    <text evidence="2">Belongs to the cytochrome P450 family.</text>
</comment>
<evidence type="ECO:0000256" key="4">
    <source>
        <dbReference type="ARBA" id="ARBA00022723"/>
    </source>
</evidence>
<keyword evidence="10" id="KW-1185">Reference proteome</keyword>
<evidence type="ECO:0000256" key="7">
    <source>
        <dbReference type="ARBA" id="ARBA00023033"/>
    </source>
</evidence>
<dbReference type="AlphaFoldDB" id="A0A5N6JL81"/>
<evidence type="ECO:0000313" key="9">
    <source>
        <dbReference type="EMBL" id="KAB8279120.1"/>
    </source>
</evidence>
<keyword evidence="5" id="KW-0560">Oxidoreductase</keyword>
<proteinExistence type="inferred from homology"/>
<protein>
    <submittedName>
        <fullName evidence="9">Cytochrome P450</fullName>
    </submittedName>
</protein>
<evidence type="ECO:0000256" key="6">
    <source>
        <dbReference type="ARBA" id="ARBA00023004"/>
    </source>
</evidence>
<dbReference type="GO" id="GO:0004497">
    <property type="term" value="F:monooxygenase activity"/>
    <property type="evidence" value="ECO:0007669"/>
    <property type="project" value="UniProtKB-KW"/>
</dbReference>
<evidence type="ECO:0000256" key="1">
    <source>
        <dbReference type="ARBA" id="ARBA00001971"/>
    </source>
</evidence>
<dbReference type="GO" id="GO:0005506">
    <property type="term" value="F:iron ion binding"/>
    <property type="evidence" value="ECO:0007669"/>
    <property type="project" value="InterPro"/>
</dbReference>
<dbReference type="InterPro" id="IPR050121">
    <property type="entry name" value="Cytochrome_P450_monoxygenase"/>
</dbReference>
<dbReference type="SUPFAM" id="SSF48264">
    <property type="entry name" value="Cytochrome P450"/>
    <property type="match status" value="1"/>
</dbReference>
<keyword evidence="3" id="KW-0349">Heme</keyword>
<dbReference type="GO" id="GO:0016705">
    <property type="term" value="F:oxidoreductase activity, acting on paired donors, with incorporation or reduction of molecular oxygen"/>
    <property type="evidence" value="ECO:0007669"/>
    <property type="project" value="InterPro"/>
</dbReference>
<dbReference type="GO" id="GO:0020037">
    <property type="term" value="F:heme binding"/>
    <property type="evidence" value="ECO:0007669"/>
    <property type="project" value="InterPro"/>
</dbReference>
<dbReference type="EMBL" id="ML732765">
    <property type="protein sequence ID" value="KAB8279120.1"/>
    <property type="molecule type" value="Genomic_DNA"/>
</dbReference>
<dbReference type="PRINTS" id="PR00463">
    <property type="entry name" value="EP450I"/>
</dbReference>
<evidence type="ECO:0000256" key="5">
    <source>
        <dbReference type="ARBA" id="ARBA00023002"/>
    </source>
</evidence>
<evidence type="ECO:0000256" key="3">
    <source>
        <dbReference type="ARBA" id="ARBA00022617"/>
    </source>
</evidence>
<keyword evidence="8" id="KW-0812">Transmembrane</keyword>
<reference evidence="9 10" key="1">
    <citation type="submission" date="2019-04" db="EMBL/GenBank/DDBJ databases">
        <title>Fungal friends and foes A comparative genomics study of 23 Aspergillus species from section Flavi.</title>
        <authorList>
            <consortium name="DOE Joint Genome Institute"/>
            <person name="Kjaerbolling I."/>
            <person name="Vesth T.C."/>
            <person name="Frisvad J.C."/>
            <person name="Nybo J.L."/>
            <person name="Theobald S."/>
            <person name="Kildgaard S."/>
            <person name="Petersen T.I."/>
            <person name="Kuo A."/>
            <person name="Sato A."/>
            <person name="Lyhne E.K."/>
            <person name="Kogle M.E."/>
            <person name="Wiebenga A."/>
            <person name="Kun R.S."/>
            <person name="Lubbers R.J."/>
            <person name="Makela M.R."/>
            <person name="Barry K."/>
            <person name="Chovatia M."/>
            <person name="Clum A."/>
            <person name="Daum C."/>
            <person name="Haridas S."/>
            <person name="He G."/>
            <person name="LaButti K."/>
            <person name="Lipzen A."/>
            <person name="Mondo S."/>
            <person name="Pangilinan J."/>
            <person name="Riley R."/>
            <person name="Salamov A."/>
            <person name="Simmons B.A."/>
            <person name="Magnuson J.K."/>
            <person name="Henrissat B."/>
            <person name="Mortensen U.H."/>
            <person name="Larsen T.O."/>
            <person name="De vries R.P."/>
            <person name="Grigoriev I.V."/>
            <person name="Machida M."/>
            <person name="Baker S.E."/>
            <person name="Andersen M.R."/>
        </authorList>
    </citation>
    <scope>NUCLEOTIDE SEQUENCE [LARGE SCALE GENOMIC DNA]</scope>
    <source>
        <strain evidence="9 10">CBS 117635</strain>
    </source>
</reference>
<evidence type="ECO:0000256" key="8">
    <source>
        <dbReference type="SAM" id="Phobius"/>
    </source>
</evidence>
<dbReference type="InterPro" id="IPR001128">
    <property type="entry name" value="Cyt_P450"/>
</dbReference>
<accession>A0A5N6JL81</accession>
<feature type="transmembrane region" description="Helical" evidence="8">
    <location>
        <begin position="46"/>
        <end position="68"/>
    </location>
</feature>
<keyword evidence="6" id="KW-0408">Iron</keyword>
<organism evidence="9 10">
    <name type="scientific">Aspergillus minisclerotigenes</name>
    <dbReference type="NCBI Taxonomy" id="656917"/>
    <lineage>
        <taxon>Eukaryota</taxon>
        <taxon>Fungi</taxon>
        <taxon>Dikarya</taxon>
        <taxon>Ascomycota</taxon>
        <taxon>Pezizomycotina</taxon>
        <taxon>Eurotiomycetes</taxon>
        <taxon>Eurotiomycetidae</taxon>
        <taxon>Eurotiales</taxon>
        <taxon>Aspergillaceae</taxon>
        <taxon>Aspergillus</taxon>
        <taxon>Aspergillus subgen. Circumdati</taxon>
    </lineage>
</organism>
<dbReference type="Proteomes" id="UP000326289">
    <property type="component" value="Unassembled WGS sequence"/>
</dbReference>
<keyword evidence="4" id="KW-0479">Metal-binding</keyword>
<dbReference type="InterPro" id="IPR036396">
    <property type="entry name" value="Cyt_P450_sf"/>
</dbReference>
<sequence>MSFGDGFHQTKPHTFFFFSLPSASPLQSLFPPLPQMPFGGSSKGTIIAPPFSFAAALITVLFPVLLAVKRLYFHPLSRYNGPPFSALMKHKVYGETDRVAPNEVSFINPDSAPTAQEPLVTGFVDKLIAQVRSQTKSATQSIAIEEWISFCTFDIICKLSFGEDFVQLASCRFYPWLSNYHVKRLPKSAGTIMAQHQAMTQDKVKHRLQQLHSDGRSNRGGRGAARFDQPDFLAHLVQQQCQQEISEGEMVVNAATLIHPTVLSYVTSEVRGAFTSPVPMGLIRLVPTGGHTINGDFFPEGTIVSYMQWAANVSPQSYTDPMDFHLERWLKSPSDQRHTTQPFLQGPRDGYGQNLARMDIVLILGNLLDYFDLKAEGWLGRWGDQKTYAVWVKTPLPVRLRVREGVNRSLLDILSCF</sequence>
<keyword evidence="7" id="KW-0503">Monooxygenase</keyword>
<keyword evidence="8" id="KW-1133">Transmembrane helix</keyword>
<evidence type="ECO:0000256" key="2">
    <source>
        <dbReference type="ARBA" id="ARBA00010617"/>
    </source>
</evidence>
<dbReference type="PANTHER" id="PTHR24305">
    <property type="entry name" value="CYTOCHROME P450"/>
    <property type="match status" value="1"/>
</dbReference>
<dbReference type="Pfam" id="PF00067">
    <property type="entry name" value="p450"/>
    <property type="match status" value="1"/>
</dbReference>
<keyword evidence="8" id="KW-0472">Membrane</keyword>
<name>A0A5N6JL81_9EURO</name>
<dbReference type="Gene3D" id="1.10.630.10">
    <property type="entry name" value="Cytochrome P450"/>
    <property type="match status" value="2"/>
</dbReference>
<evidence type="ECO:0000313" key="10">
    <source>
        <dbReference type="Proteomes" id="UP000326289"/>
    </source>
</evidence>
<dbReference type="InterPro" id="IPR002401">
    <property type="entry name" value="Cyt_P450_E_grp-I"/>
</dbReference>